<dbReference type="AlphaFoldDB" id="A0A835SRR3"/>
<feature type="domain" description="Protein kinase" evidence="1">
    <location>
        <begin position="65"/>
        <end position="331"/>
    </location>
</feature>
<dbReference type="PROSITE" id="PS50011">
    <property type="entry name" value="PROTEIN_KINASE_DOM"/>
    <property type="match status" value="1"/>
</dbReference>
<comment type="caution">
    <text evidence="2">The sequence shown here is derived from an EMBL/GenBank/DDBJ whole genome shotgun (WGS) entry which is preliminary data.</text>
</comment>
<dbReference type="OrthoDB" id="534005at2759"/>
<evidence type="ECO:0000313" key="3">
    <source>
        <dbReference type="Proteomes" id="UP000650467"/>
    </source>
</evidence>
<keyword evidence="3" id="KW-1185">Reference proteome</keyword>
<dbReference type="GO" id="GO:0004674">
    <property type="term" value="F:protein serine/threonine kinase activity"/>
    <property type="evidence" value="ECO:0007669"/>
    <property type="project" value="TreeGrafter"/>
</dbReference>
<evidence type="ECO:0000313" key="2">
    <source>
        <dbReference type="EMBL" id="KAG2427069.1"/>
    </source>
</evidence>
<dbReference type="PANTHER" id="PTHR24361">
    <property type="entry name" value="MITOGEN-ACTIVATED KINASE KINASE KINASE"/>
    <property type="match status" value="1"/>
</dbReference>
<dbReference type="SMART" id="SM00220">
    <property type="entry name" value="S_TKc"/>
    <property type="match status" value="1"/>
</dbReference>
<organism evidence="2 3">
    <name type="scientific">Chlamydomonas incerta</name>
    <dbReference type="NCBI Taxonomy" id="51695"/>
    <lineage>
        <taxon>Eukaryota</taxon>
        <taxon>Viridiplantae</taxon>
        <taxon>Chlorophyta</taxon>
        <taxon>core chlorophytes</taxon>
        <taxon>Chlorophyceae</taxon>
        <taxon>CS clade</taxon>
        <taxon>Chlamydomonadales</taxon>
        <taxon>Chlamydomonadaceae</taxon>
        <taxon>Chlamydomonas</taxon>
    </lineage>
</organism>
<protein>
    <recommendedName>
        <fullName evidence="1">Protein kinase domain-containing protein</fullName>
    </recommendedName>
</protein>
<dbReference type="InterPro" id="IPR000719">
    <property type="entry name" value="Prot_kinase_dom"/>
</dbReference>
<dbReference type="GO" id="GO:0005737">
    <property type="term" value="C:cytoplasm"/>
    <property type="evidence" value="ECO:0007669"/>
    <property type="project" value="TreeGrafter"/>
</dbReference>
<dbReference type="GO" id="GO:0005524">
    <property type="term" value="F:ATP binding"/>
    <property type="evidence" value="ECO:0007669"/>
    <property type="project" value="InterPro"/>
</dbReference>
<dbReference type="SUPFAM" id="SSF56112">
    <property type="entry name" value="Protein kinase-like (PK-like)"/>
    <property type="match status" value="1"/>
</dbReference>
<dbReference type="Gene3D" id="1.10.510.10">
    <property type="entry name" value="Transferase(Phosphotransferase) domain 1"/>
    <property type="match status" value="2"/>
</dbReference>
<reference evidence="2" key="1">
    <citation type="journal article" date="2020" name="bioRxiv">
        <title>Comparative genomics of Chlamydomonas.</title>
        <authorList>
            <person name="Craig R.J."/>
            <person name="Hasan A.R."/>
            <person name="Ness R.W."/>
            <person name="Keightley P.D."/>
        </authorList>
    </citation>
    <scope>NUCLEOTIDE SEQUENCE</scope>
    <source>
        <strain evidence="2">SAG 7.73</strain>
    </source>
</reference>
<accession>A0A835SRR3</accession>
<dbReference type="InterPro" id="IPR011009">
    <property type="entry name" value="Kinase-like_dom_sf"/>
</dbReference>
<evidence type="ECO:0000259" key="1">
    <source>
        <dbReference type="PROSITE" id="PS50011"/>
    </source>
</evidence>
<dbReference type="EMBL" id="JAEHOC010000043">
    <property type="protein sequence ID" value="KAG2427069.1"/>
    <property type="molecule type" value="Genomic_DNA"/>
</dbReference>
<name>A0A835SRR3_CHLIN</name>
<proteinExistence type="predicted"/>
<dbReference type="Proteomes" id="UP000650467">
    <property type="component" value="Unassembled WGS sequence"/>
</dbReference>
<sequence>MATAQPHAAAQLLAAAAEAHTHAEAAQGMEAQQQQQPVLAAISEEEKLEKACAESFLRACGLSCCRHVKQLGCGGFGRADLVSVKYPPCGGGGKLRAREVRAMRAGAGHPNIIQIYDSCTPAAAHADRPHAILMEYAAGGCLADFLLGERQHEMERQFAAHAKELVATTTVSDILRLQRASSVAPLMPWAHLRAFIRGLLGALQQLHAQEAAPAAGGSAAAAIISEDAPIAAVSGSPGWCSLEVASLMAKGNSGGHSAHPITLKSDMASLGLVVADIIGLRYSREHQAYLHGRAQLSDYTPPGLADLVAQLTRPVPCERPSPAAALQHAWLQQG</sequence>
<dbReference type="InterPro" id="IPR053235">
    <property type="entry name" value="Ser_Thr_kinase"/>
</dbReference>
<gene>
    <name evidence="2" type="ORF">HXX76_012583</name>
</gene>